<proteinExistence type="predicted"/>
<gene>
    <name evidence="3" type="ORF">FSP39_023122</name>
</gene>
<dbReference type="SUPFAM" id="SSF56112">
    <property type="entry name" value="Protein kinase-like (PK-like)"/>
    <property type="match status" value="1"/>
</dbReference>
<dbReference type="InterPro" id="IPR000719">
    <property type="entry name" value="Prot_kinase_dom"/>
</dbReference>
<accession>A0AA89BXY2</accession>
<feature type="compositionally biased region" description="Polar residues" evidence="1">
    <location>
        <begin position="34"/>
        <end position="50"/>
    </location>
</feature>
<feature type="compositionally biased region" description="Polar residues" evidence="1">
    <location>
        <begin position="1"/>
        <end position="12"/>
    </location>
</feature>
<dbReference type="InterPro" id="IPR008271">
    <property type="entry name" value="Ser/Thr_kinase_AS"/>
</dbReference>
<evidence type="ECO:0000313" key="3">
    <source>
        <dbReference type="EMBL" id="KAK3086775.1"/>
    </source>
</evidence>
<dbReference type="Proteomes" id="UP001186944">
    <property type="component" value="Unassembled WGS sequence"/>
</dbReference>
<dbReference type="PANTHER" id="PTHR24361">
    <property type="entry name" value="MITOGEN-ACTIVATED KINASE KINASE KINASE"/>
    <property type="match status" value="1"/>
</dbReference>
<dbReference type="InterPro" id="IPR053235">
    <property type="entry name" value="Ser_Thr_kinase"/>
</dbReference>
<dbReference type="InterPro" id="IPR011009">
    <property type="entry name" value="Kinase-like_dom_sf"/>
</dbReference>
<evidence type="ECO:0000259" key="2">
    <source>
        <dbReference type="PROSITE" id="PS50011"/>
    </source>
</evidence>
<dbReference type="GO" id="GO:0004674">
    <property type="term" value="F:protein serine/threonine kinase activity"/>
    <property type="evidence" value="ECO:0007669"/>
    <property type="project" value="TreeGrafter"/>
</dbReference>
<protein>
    <recommendedName>
        <fullName evidence="2">Protein kinase domain-containing protein</fullName>
    </recommendedName>
</protein>
<dbReference type="AlphaFoldDB" id="A0AA89BXY2"/>
<dbReference type="GO" id="GO:0005524">
    <property type="term" value="F:ATP binding"/>
    <property type="evidence" value="ECO:0007669"/>
    <property type="project" value="InterPro"/>
</dbReference>
<dbReference type="EMBL" id="VSWD01000012">
    <property type="protein sequence ID" value="KAK3086775.1"/>
    <property type="molecule type" value="Genomic_DNA"/>
</dbReference>
<evidence type="ECO:0000313" key="4">
    <source>
        <dbReference type="Proteomes" id="UP001186944"/>
    </source>
</evidence>
<keyword evidence="4" id="KW-1185">Reference proteome</keyword>
<evidence type="ECO:0000256" key="1">
    <source>
        <dbReference type="SAM" id="MobiDB-lite"/>
    </source>
</evidence>
<feature type="region of interest" description="Disordered" evidence="1">
    <location>
        <begin position="1"/>
        <end position="61"/>
    </location>
</feature>
<dbReference type="GO" id="GO:0005737">
    <property type="term" value="C:cytoplasm"/>
    <property type="evidence" value="ECO:0007669"/>
    <property type="project" value="TreeGrafter"/>
</dbReference>
<sequence length="350" mass="39321">MTSSQDVPQQTVRPGAEQEVLSSSPETTDLMDVNVSNNSEQDLESQNQPLLNDKPEGSTIHETDVNENECLILPRVALTDLALGEEIARGTFGKVRRAQWLGTDVAVKETDVKRMKFTKPIIIQELKIHSKIRHPNIIQLMAYTTEKNKLYMILELNDGKNLEEVIFDDHEGIIPLDIKMEITRSVIKAVAYLHNQSPPIIHMDIKPENVLVSRELKRIRLCNLGISKLKTMNSSISTSMGSLQPGTLAYQAPEVFMNQSSATSYSDIWSTGCTILELFTEMPAWSIPPDDDLGAYILTRMKDCHPPDAMQAFLSIFPENCKFKEIIRMALSYDAKNRPSALELLSNCCL</sequence>
<feature type="domain" description="Protein kinase" evidence="2">
    <location>
        <begin position="81"/>
        <end position="350"/>
    </location>
</feature>
<dbReference type="Gene3D" id="1.10.510.10">
    <property type="entry name" value="Transferase(Phosphotransferase) domain 1"/>
    <property type="match status" value="1"/>
</dbReference>
<comment type="caution">
    <text evidence="3">The sequence shown here is derived from an EMBL/GenBank/DDBJ whole genome shotgun (WGS) entry which is preliminary data.</text>
</comment>
<name>A0AA89BXY2_PINIB</name>
<organism evidence="3 4">
    <name type="scientific">Pinctada imbricata</name>
    <name type="common">Atlantic pearl-oyster</name>
    <name type="synonym">Pinctada martensii</name>
    <dbReference type="NCBI Taxonomy" id="66713"/>
    <lineage>
        <taxon>Eukaryota</taxon>
        <taxon>Metazoa</taxon>
        <taxon>Spiralia</taxon>
        <taxon>Lophotrochozoa</taxon>
        <taxon>Mollusca</taxon>
        <taxon>Bivalvia</taxon>
        <taxon>Autobranchia</taxon>
        <taxon>Pteriomorphia</taxon>
        <taxon>Pterioida</taxon>
        <taxon>Pterioidea</taxon>
        <taxon>Pteriidae</taxon>
        <taxon>Pinctada</taxon>
    </lineage>
</organism>
<dbReference type="PROSITE" id="PS50011">
    <property type="entry name" value="PROTEIN_KINASE_DOM"/>
    <property type="match status" value="1"/>
</dbReference>
<dbReference type="CDD" id="cd00180">
    <property type="entry name" value="PKc"/>
    <property type="match status" value="1"/>
</dbReference>
<dbReference type="PROSITE" id="PS00108">
    <property type="entry name" value="PROTEIN_KINASE_ST"/>
    <property type="match status" value="1"/>
</dbReference>
<dbReference type="SMART" id="SM00220">
    <property type="entry name" value="S_TKc"/>
    <property type="match status" value="1"/>
</dbReference>
<dbReference type="Pfam" id="PF00069">
    <property type="entry name" value="Pkinase"/>
    <property type="match status" value="1"/>
</dbReference>
<reference evidence="3" key="1">
    <citation type="submission" date="2019-08" db="EMBL/GenBank/DDBJ databases">
        <title>The improved chromosome-level genome for the pearl oyster Pinctada fucata martensii using PacBio sequencing and Hi-C.</title>
        <authorList>
            <person name="Zheng Z."/>
        </authorList>
    </citation>
    <scope>NUCLEOTIDE SEQUENCE</scope>
    <source>
        <strain evidence="3">ZZ-2019</strain>
        <tissue evidence="3">Adductor muscle</tissue>
    </source>
</reference>